<dbReference type="GeneID" id="108560488"/>
<evidence type="ECO:0000313" key="2">
    <source>
        <dbReference type="Proteomes" id="UP000695000"/>
    </source>
</evidence>
<dbReference type="PANTHER" id="PTHR12463:SF0">
    <property type="entry name" value="ALPHA-KETOGLUTARATE-DEPENDENT DIOXYGENASE ALKB HOMOLOG 4"/>
    <property type="match status" value="1"/>
</dbReference>
<dbReference type="RefSeq" id="XP_017773547.1">
    <property type="nucleotide sequence ID" value="XM_017918058.1"/>
</dbReference>
<proteinExistence type="predicted"/>
<organism evidence="2 3">
    <name type="scientific">Nicrophorus vespilloides</name>
    <name type="common">Boreal carrion beetle</name>
    <dbReference type="NCBI Taxonomy" id="110193"/>
    <lineage>
        <taxon>Eukaryota</taxon>
        <taxon>Metazoa</taxon>
        <taxon>Ecdysozoa</taxon>
        <taxon>Arthropoda</taxon>
        <taxon>Hexapoda</taxon>
        <taxon>Insecta</taxon>
        <taxon>Pterygota</taxon>
        <taxon>Neoptera</taxon>
        <taxon>Endopterygota</taxon>
        <taxon>Coleoptera</taxon>
        <taxon>Polyphaga</taxon>
        <taxon>Staphyliniformia</taxon>
        <taxon>Silphidae</taxon>
        <taxon>Nicrophorinae</taxon>
        <taxon>Nicrophorus</taxon>
    </lineage>
</organism>
<keyword evidence="3" id="KW-0223">Dioxygenase</keyword>
<sequence>MDTSRPCGCKGCRTCLLCESTYGIQKSIDLNKDFGTYVYCPFCNKAWPGWNMDDYKSHPEHKGEPIEFPGVYINCEFLSNDEEKVLLDCVDSIPWDLSQSGRRKQNFGPKCNFKKKKLQLGQFRGFPSGTKFVQDKFKHEEIIADFHTIEQCSLEYDPARGASIDPHVDDCWIWGERIVTVNLLSDSVLTMTNNSKPNSYNLTDVNTYPSITLKDGKPFEFKDTNNKPVVRIPMPQRSLLVLYGSARYEWEHLVLREDILSRRICLAYREFTPPYLKEGSNYLKSESIFKQALNFF</sequence>
<accession>A0ABM1MG47</accession>
<keyword evidence="2" id="KW-1185">Reference proteome</keyword>
<evidence type="ECO:0000256" key="1">
    <source>
        <dbReference type="ARBA" id="ARBA00001954"/>
    </source>
</evidence>
<dbReference type="GO" id="GO:0051213">
    <property type="term" value="F:dioxygenase activity"/>
    <property type="evidence" value="ECO:0007669"/>
    <property type="project" value="UniProtKB-KW"/>
</dbReference>
<keyword evidence="3" id="KW-0560">Oxidoreductase</keyword>
<dbReference type="Proteomes" id="UP000695000">
    <property type="component" value="Unplaced"/>
</dbReference>
<dbReference type="PANTHER" id="PTHR12463">
    <property type="entry name" value="OXYGENASE-RELATED"/>
    <property type="match status" value="1"/>
</dbReference>
<dbReference type="InterPro" id="IPR032857">
    <property type="entry name" value="ALKBH4"/>
</dbReference>
<evidence type="ECO:0000313" key="3">
    <source>
        <dbReference type="RefSeq" id="XP_017773547.1"/>
    </source>
</evidence>
<name>A0ABM1MG47_NICVS</name>
<reference evidence="3" key="1">
    <citation type="submission" date="2025-08" db="UniProtKB">
        <authorList>
            <consortium name="RefSeq"/>
        </authorList>
    </citation>
    <scope>IDENTIFICATION</scope>
    <source>
        <tissue evidence="3">Whole Larva</tissue>
    </source>
</reference>
<gene>
    <name evidence="3" type="primary">LOC108560488</name>
</gene>
<protein>
    <submittedName>
        <fullName evidence="3">Alpha-ketoglutarate-dependent dioxygenase alkB homolog 4</fullName>
    </submittedName>
</protein>
<comment type="cofactor">
    <cofactor evidence="1">
        <name>Fe(2+)</name>
        <dbReference type="ChEBI" id="CHEBI:29033"/>
    </cofactor>
</comment>
<dbReference type="Gene3D" id="2.60.120.590">
    <property type="entry name" value="Alpha-ketoglutarate-dependent dioxygenase AlkB-like"/>
    <property type="match status" value="1"/>
</dbReference>
<dbReference type="InterPro" id="IPR037151">
    <property type="entry name" value="AlkB-like_sf"/>
</dbReference>
<dbReference type="SUPFAM" id="SSF51197">
    <property type="entry name" value="Clavaminate synthase-like"/>
    <property type="match status" value="1"/>
</dbReference>